<dbReference type="GO" id="GO:0006325">
    <property type="term" value="P:chromatin organization"/>
    <property type="evidence" value="ECO:0007669"/>
    <property type="project" value="InterPro"/>
</dbReference>
<dbReference type="PANTHER" id="PTHR15502">
    <property type="entry name" value="CALCINEURIN-BINDING PROTEIN CABIN 1-RELATED"/>
    <property type="match status" value="1"/>
</dbReference>
<dbReference type="Proteomes" id="UP000811609">
    <property type="component" value="Chromosome 4"/>
</dbReference>
<evidence type="ECO:0000313" key="3">
    <source>
        <dbReference type="EMBL" id="KAG6657213.1"/>
    </source>
</evidence>
<reference evidence="3" key="1">
    <citation type="submission" date="2020-12" db="EMBL/GenBank/DDBJ databases">
        <title>WGS assembly of Carya illinoinensis cv. Pawnee.</title>
        <authorList>
            <person name="Platts A."/>
            <person name="Shu S."/>
            <person name="Wright S."/>
            <person name="Barry K."/>
            <person name="Edger P."/>
            <person name="Pires J.C."/>
            <person name="Schmutz J."/>
        </authorList>
    </citation>
    <scope>NUCLEOTIDE SEQUENCE</scope>
    <source>
        <tissue evidence="3">Leaf</tissue>
    </source>
</reference>
<dbReference type="AlphaFoldDB" id="A0A8T1QSN7"/>
<dbReference type="PANTHER" id="PTHR15502:SF7">
    <property type="entry name" value="CALCINEURIN-BINDING PROTEIN CABIN-1"/>
    <property type="match status" value="1"/>
</dbReference>
<evidence type="ECO:0000256" key="2">
    <source>
        <dbReference type="ARBA" id="ARBA00023242"/>
    </source>
</evidence>
<keyword evidence="2" id="KW-0539">Nucleus</keyword>
<protein>
    <submittedName>
        <fullName evidence="3">Uncharacterized protein</fullName>
    </submittedName>
</protein>
<sequence>MLDYLPLKVVCEPFDRGRERTLVEINCDDQDTVDELGMGSNFGGGGRLGFLIGGEFLVEDLLIILDKIFSSVNGKLDKGSEEDIESSLSSPRGAFISATVVSMFLYLRSYLPTIDLSLRGCLAEHCSPDDVDSCNGNQNLRGLAIVTCCHHLVRDKVTLKILIDSENMVEILTILWFTASMVEVQACRISGLGVQIIFLKSTWTINKRQLPQRLSFAHSMIFRFDSSCLMLANAQVVKSVSNGHLLQLIYLALRNLATVFLQQGSAHYEDALRCYLQVVEINTIDSIVWN</sequence>
<keyword evidence="4" id="KW-1185">Reference proteome</keyword>
<evidence type="ECO:0000256" key="1">
    <source>
        <dbReference type="ARBA" id="ARBA00004123"/>
    </source>
</evidence>
<dbReference type="GO" id="GO:0031491">
    <property type="term" value="F:nucleosome binding"/>
    <property type="evidence" value="ECO:0007669"/>
    <property type="project" value="TreeGrafter"/>
</dbReference>
<organism evidence="3 4">
    <name type="scientific">Carya illinoinensis</name>
    <name type="common">Pecan</name>
    <dbReference type="NCBI Taxonomy" id="32201"/>
    <lineage>
        <taxon>Eukaryota</taxon>
        <taxon>Viridiplantae</taxon>
        <taxon>Streptophyta</taxon>
        <taxon>Embryophyta</taxon>
        <taxon>Tracheophyta</taxon>
        <taxon>Spermatophyta</taxon>
        <taxon>Magnoliopsida</taxon>
        <taxon>eudicotyledons</taxon>
        <taxon>Gunneridae</taxon>
        <taxon>Pentapetalae</taxon>
        <taxon>rosids</taxon>
        <taxon>fabids</taxon>
        <taxon>Fagales</taxon>
        <taxon>Juglandaceae</taxon>
        <taxon>Carya</taxon>
    </lineage>
</organism>
<comment type="subcellular location">
    <subcellularLocation>
        <location evidence="1">Nucleus</location>
    </subcellularLocation>
</comment>
<dbReference type="InterPro" id="IPR033053">
    <property type="entry name" value="Hir3/CABIN1"/>
</dbReference>
<comment type="caution">
    <text evidence="3">The sequence shown here is derived from an EMBL/GenBank/DDBJ whole genome shotgun (WGS) entry which is preliminary data.</text>
</comment>
<dbReference type="EMBL" id="CM031812">
    <property type="protein sequence ID" value="KAG6657213.1"/>
    <property type="molecule type" value="Genomic_DNA"/>
</dbReference>
<proteinExistence type="predicted"/>
<dbReference type="GO" id="GO:0005634">
    <property type="term" value="C:nucleus"/>
    <property type="evidence" value="ECO:0007669"/>
    <property type="project" value="UniProtKB-SubCell"/>
</dbReference>
<evidence type="ECO:0000313" key="4">
    <source>
        <dbReference type="Proteomes" id="UP000811609"/>
    </source>
</evidence>
<name>A0A8T1QSN7_CARIL</name>
<accession>A0A8T1QSN7</accession>
<gene>
    <name evidence="3" type="ORF">CIPAW_04G074200</name>
</gene>